<dbReference type="SUPFAM" id="SSF52540">
    <property type="entry name" value="P-loop containing nucleoside triphosphate hydrolases"/>
    <property type="match status" value="1"/>
</dbReference>
<dbReference type="PROSITE" id="PS00676">
    <property type="entry name" value="SIGMA54_INTERACT_2"/>
    <property type="match status" value="1"/>
</dbReference>
<dbReference type="Pfam" id="PF00158">
    <property type="entry name" value="Sigma54_activat"/>
    <property type="match status" value="1"/>
</dbReference>
<dbReference type="Proteomes" id="UP000216052">
    <property type="component" value="Chromosome"/>
</dbReference>
<dbReference type="PROSITE" id="PS50045">
    <property type="entry name" value="SIGMA54_INTERACT_4"/>
    <property type="match status" value="1"/>
</dbReference>
<proteinExistence type="predicted"/>
<evidence type="ECO:0000313" key="4">
    <source>
        <dbReference type="EMBL" id="XFO73759.1"/>
    </source>
</evidence>
<dbReference type="InterPro" id="IPR027417">
    <property type="entry name" value="P-loop_NTPase"/>
</dbReference>
<keyword evidence="2" id="KW-0067">ATP-binding</keyword>
<dbReference type="InterPro" id="IPR025943">
    <property type="entry name" value="Sigma_54_int_dom_ATP-bd_2"/>
</dbReference>
<accession>A0ABZ3J5T7</accession>
<evidence type="ECO:0000313" key="5">
    <source>
        <dbReference type="Proteomes" id="UP000216052"/>
    </source>
</evidence>
<keyword evidence="1" id="KW-0547">Nucleotide-binding</keyword>
<evidence type="ECO:0000256" key="1">
    <source>
        <dbReference type="ARBA" id="ARBA00022741"/>
    </source>
</evidence>
<evidence type="ECO:0000259" key="3">
    <source>
        <dbReference type="PROSITE" id="PS50045"/>
    </source>
</evidence>
<dbReference type="InterPro" id="IPR002078">
    <property type="entry name" value="Sigma_54_int"/>
</dbReference>
<name>A0ABZ3J5T7_SPOA4</name>
<keyword evidence="5" id="KW-1185">Reference proteome</keyword>
<dbReference type="PANTHER" id="PTHR32071">
    <property type="entry name" value="TRANSCRIPTIONAL REGULATORY PROTEIN"/>
    <property type="match status" value="1"/>
</dbReference>
<reference evidence="4" key="1">
    <citation type="submission" date="2024-05" db="EMBL/GenBank/DDBJ databases">
        <title>Isolation and characterization of Sporomusa carbonis sp. nov., a carboxydotrophic hydrogenogen in the genus of Sporomusa isolated from a charcoal burning pile.</title>
        <authorList>
            <person name="Boeer T."/>
            <person name="Rosenbaum F."/>
            <person name="Eysell L."/>
            <person name="Mueller V."/>
            <person name="Daniel R."/>
            <person name="Poehlein A."/>
        </authorList>
    </citation>
    <scope>NUCLEOTIDE SEQUENCE [LARGE SCALE GENOMIC DNA]</scope>
    <source>
        <strain evidence="4">DSM 3132</strain>
    </source>
</reference>
<gene>
    <name evidence="4" type="primary">norR_21</name>
    <name evidence="4" type="ORF">SPACI_038660</name>
</gene>
<organism evidence="4 5">
    <name type="scientific">Sporomusa acidovorans (strain ATCC 49682 / DSM 3132 / Mol)</name>
    <dbReference type="NCBI Taxonomy" id="1123286"/>
    <lineage>
        <taxon>Bacteria</taxon>
        <taxon>Bacillati</taxon>
        <taxon>Bacillota</taxon>
        <taxon>Negativicutes</taxon>
        <taxon>Selenomonadales</taxon>
        <taxon>Sporomusaceae</taxon>
        <taxon>Sporomusa</taxon>
    </lineage>
</organism>
<dbReference type="PANTHER" id="PTHR32071:SF57">
    <property type="entry name" value="C4-DICARBOXYLATE TRANSPORT TRANSCRIPTIONAL REGULATORY PROTEIN DCTD"/>
    <property type="match status" value="1"/>
</dbReference>
<dbReference type="EMBL" id="CP155571">
    <property type="protein sequence ID" value="XFO73759.1"/>
    <property type="molecule type" value="Genomic_DNA"/>
</dbReference>
<dbReference type="PROSITE" id="PS00675">
    <property type="entry name" value="SIGMA54_INTERACT_1"/>
    <property type="match status" value="1"/>
</dbReference>
<sequence length="329" mass="37173">MPVPLLAGASNLQRKLNLLSAWTVKQHYSVLGILQGCAMPLLLLPVPFFPGSFVFPSYIIWLATTTCNIVGQDLSKEYVDELIEFQDRSLLINSSKFEYFGEPAGIYYEIQEVTRIRHLEQSLSKKLRNKGLVTRYTFDSIQAKSTKMQECLQLSQRLALSNLTILIMGESGTGKELLAHAIHAASPRSIYPFVAINCASVPENLLESELFGYEAGSFTGAVKEGKPGLFEQANNGTIFLDEIGDMPLPLQVRLLRVLQERQIMRVGSQSIININIRIVAATNKDLFAEVQKGLFRQDLFYRLNVLPIIIPPLRERQEDILHLFYFFMK</sequence>
<dbReference type="CDD" id="cd00009">
    <property type="entry name" value="AAA"/>
    <property type="match status" value="1"/>
</dbReference>
<dbReference type="InterPro" id="IPR003593">
    <property type="entry name" value="AAA+_ATPase"/>
</dbReference>
<feature type="domain" description="Sigma-54 factor interaction" evidence="3">
    <location>
        <begin position="141"/>
        <end position="329"/>
    </location>
</feature>
<dbReference type="Gene3D" id="3.40.50.300">
    <property type="entry name" value="P-loop containing nucleotide triphosphate hydrolases"/>
    <property type="match status" value="1"/>
</dbReference>
<dbReference type="InterPro" id="IPR025662">
    <property type="entry name" value="Sigma_54_int_dom_ATP-bd_1"/>
</dbReference>
<evidence type="ECO:0000256" key="2">
    <source>
        <dbReference type="ARBA" id="ARBA00022840"/>
    </source>
</evidence>
<protein>
    <submittedName>
        <fullName evidence="4">Anaerobic nitric oxide reductase transcription regulator NorR</fullName>
    </submittedName>
</protein>
<dbReference type="SMART" id="SM00382">
    <property type="entry name" value="AAA"/>
    <property type="match status" value="1"/>
</dbReference>